<keyword evidence="10 13" id="KW-0472">Membrane</keyword>
<reference evidence="14 15" key="1">
    <citation type="submission" date="2020-03" db="EMBL/GenBank/DDBJ databases">
        <title>WGS of actinomycetes isolated from Thailand.</title>
        <authorList>
            <person name="Thawai C."/>
        </authorList>
    </citation>
    <scope>NUCLEOTIDE SEQUENCE [LARGE SCALE GENOMIC DNA]</scope>
    <source>
        <strain evidence="14 15">PLAI 1-29</strain>
    </source>
</reference>
<keyword evidence="8 13" id="KW-1133">Transmembrane helix</keyword>
<dbReference type="PANTHER" id="PTHR31462:SF5">
    <property type="entry name" value="ENDOSOMAL_LYSOSOMAL PROTON CHANNEL TMEM175"/>
    <property type="match status" value="1"/>
</dbReference>
<evidence type="ECO:0000313" key="14">
    <source>
        <dbReference type="EMBL" id="NJQ01449.1"/>
    </source>
</evidence>
<evidence type="ECO:0000256" key="5">
    <source>
        <dbReference type="ARBA" id="ARBA00022692"/>
    </source>
</evidence>
<protein>
    <submittedName>
        <fullName evidence="14">DUF1211 domain-containing protein</fullName>
    </submittedName>
</protein>
<keyword evidence="6" id="KW-0631">Potassium channel</keyword>
<keyword evidence="4" id="KW-0633">Potassium transport</keyword>
<evidence type="ECO:0000256" key="1">
    <source>
        <dbReference type="ARBA" id="ARBA00004141"/>
    </source>
</evidence>
<evidence type="ECO:0000256" key="11">
    <source>
        <dbReference type="ARBA" id="ARBA00023303"/>
    </source>
</evidence>
<sequence length="220" mass="24006">MSDPDTRRAEAFSDAVLAIVITLLVLDLHPPPERPGTLLTKLLHQWPTYVAYVASYLYVAVVWLNHKAAFCRVRVMDRGLHWANLAVLFSTALLPWPTAMVSTAIAEGAGSDARVAVAVYALVGVLTSLAWLALFHHLGRHPELAWEHVAENFFSLERVRALVGIVLYTAAGLVGALLHPLTALAVFCFLPLFYGVTSHGLTELSGPLRRFLPRGRGHGG</sequence>
<comment type="similarity">
    <text evidence="2">Belongs to the TMEM175 family.</text>
</comment>
<feature type="transmembrane region" description="Helical" evidence="13">
    <location>
        <begin position="82"/>
        <end position="105"/>
    </location>
</feature>
<evidence type="ECO:0000256" key="9">
    <source>
        <dbReference type="ARBA" id="ARBA00023065"/>
    </source>
</evidence>
<keyword evidence="3" id="KW-0813">Transport</keyword>
<feature type="transmembrane region" description="Helical" evidence="13">
    <location>
        <begin position="159"/>
        <end position="178"/>
    </location>
</feature>
<evidence type="ECO:0000256" key="8">
    <source>
        <dbReference type="ARBA" id="ARBA00022989"/>
    </source>
</evidence>
<evidence type="ECO:0000256" key="2">
    <source>
        <dbReference type="ARBA" id="ARBA00006920"/>
    </source>
</evidence>
<evidence type="ECO:0000256" key="4">
    <source>
        <dbReference type="ARBA" id="ARBA00022538"/>
    </source>
</evidence>
<feature type="transmembrane region" description="Helical" evidence="13">
    <location>
        <begin position="117"/>
        <end position="138"/>
    </location>
</feature>
<keyword evidence="15" id="KW-1185">Reference proteome</keyword>
<dbReference type="Proteomes" id="UP000695264">
    <property type="component" value="Unassembled WGS sequence"/>
</dbReference>
<keyword evidence="5 13" id="KW-0812">Transmembrane</keyword>
<feature type="transmembrane region" description="Helical" evidence="13">
    <location>
        <begin position="12"/>
        <end position="29"/>
    </location>
</feature>
<dbReference type="PANTHER" id="PTHR31462">
    <property type="entry name" value="ENDOSOMAL/LYSOSOMAL POTASSIUM CHANNEL TMEM175"/>
    <property type="match status" value="1"/>
</dbReference>
<evidence type="ECO:0000313" key="15">
    <source>
        <dbReference type="Proteomes" id="UP000695264"/>
    </source>
</evidence>
<evidence type="ECO:0000256" key="7">
    <source>
        <dbReference type="ARBA" id="ARBA00022958"/>
    </source>
</evidence>
<keyword evidence="7" id="KW-0630">Potassium</keyword>
<evidence type="ECO:0000256" key="10">
    <source>
        <dbReference type="ARBA" id="ARBA00023136"/>
    </source>
</evidence>
<evidence type="ECO:0000256" key="12">
    <source>
        <dbReference type="ARBA" id="ARBA00034430"/>
    </source>
</evidence>
<feature type="transmembrane region" description="Helical" evidence="13">
    <location>
        <begin position="49"/>
        <end position="70"/>
    </location>
</feature>
<keyword evidence="9" id="KW-0406">Ion transport</keyword>
<dbReference type="EMBL" id="JAATEN010000008">
    <property type="protein sequence ID" value="NJQ01449.1"/>
    <property type="molecule type" value="Genomic_DNA"/>
</dbReference>
<proteinExistence type="inferred from homology"/>
<comment type="subcellular location">
    <subcellularLocation>
        <location evidence="1">Membrane</location>
        <topology evidence="1">Multi-pass membrane protein</topology>
    </subcellularLocation>
</comment>
<dbReference type="Pfam" id="PF06736">
    <property type="entry name" value="TMEM175"/>
    <property type="match status" value="1"/>
</dbReference>
<comment type="catalytic activity">
    <reaction evidence="12">
        <text>K(+)(in) = K(+)(out)</text>
        <dbReference type="Rhea" id="RHEA:29463"/>
        <dbReference type="ChEBI" id="CHEBI:29103"/>
    </reaction>
</comment>
<gene>
    <name evidence="14" type="ORF">HCK00_13150</name>
</gene>
<accession>A0ABX1C1G8</accession>
<name>A0ABX1C1G8_9ACTN</name>
<evidence type="ECO:0000256" key="13">
    <source>
        <dbReference type="SAM" id="Phobius"/>
    </source>
</evidence>
<comment type="caution">
    <text evidence="14">The sequence shown here is derived from an EMBL/GenBank/DDBJ whole genome shotgun (WGS) entry which is preliminary data.</text>
</comment>
<dbReference type="InterPro" id="IPR010617">
    <property type="entry name" value="TMEM175-like"/>
</dbReference>
<organism evidence="14 15">
    <name type="scientific">Streptomyces zingiberis</name>
    <dbReference type="NCBI Taxonomy" id="2053010"/>
    <lineage>
        <taxon>Bacteria</taxon>
        <taxon>Bacillati</taxon>
        <taxon>Actinomycetota</taxon>
        <taxon>Actinomycetes</taxon>
        <taxon>Kitasatosporales</taxon>
        <taxon>Streptomycetaceae</taxon>
        <taxon>Streptomyces</taxon>
    </lineage>
</organism>
<keyword evidence="11" id="KW-0407">Ion channel</keyword>
<evidence type="ECO:0000256" key="6">
    <source>
        <dbReference type="ARBA" id="ARBA00022826"/>
    </source>
</evidence>
<evidence type="ECO:0000256" key="3">
    <source>
        <dbReference type="ARBA" id="ARBA00022448"/>
    </source>
</evidence>